<organism evidence="1 2">
    <name type="scientific">Rhodovastum atsumiense</name>
    <dbReference type="NCBI Taxonomy" id="504468"/>
    <lineage>
        <taxon>Bacteria</taxon>
        <taxon>Pseudomonadati</taxon>
        <taxon>Pseudomonadota</taxon>
        <taxon>Alphaproteobacteria</taxon>
        <taxon>Acetobacterales</taxon>
        <taxon>Acetobacteraceae</taxon>
        <taxon>Rhodovastum</taxon>
    </lineage>
</organism>
<dbReference type="EMBL" id="VWPK01000032">
    <property type="protein sequence ID" value="KAA5610459.1"/>
    <property type="molecule type" value="Genomic_DNA"/>
</dbReference>
<dbReference type="Gene3D" id="1.20.120.450">
    <property type="entry name" value="dinb family like domain"/>
    <property type="match status" value="1"/>
</dbReference>
<comment type="caution">
    <text evidence="1">The sequence shown here is derived from an EMBL/GenBank/DDBJ whole genome shotgun (WGS) entry which is preliminary data.</text>
</comment>
<dbReference type="PANTHER" id="PTHR36922:SF1">
    <property type="entry name" value="DUF1993 DOMAIN-CONTAINING PROTEIN"/>
    <property type="match status" value="1"/>
</dbReference>
<name>A0A5M6IRB8_9PROT</name>
<gene>
    <name evidence="1" type="ORF">F1189_19080</name>
</gene>
<dbReference type="Proteomes" id="UP000325255">
    <property type="component" value="Unassembled WGS sequence"/>
</dbReference>
<accession>A0A5M6IRB8</accession>
<protein>
    <submittedName>
        <fullName evidence="1">DUF1993 domain-containing protein</fullName>
    </submittedName>
</protein>
<dbReference type="RefSeq" id="WP_150042465.1">
    <property type="nucleotide sequence ID" value="NZ_OW485601.1"/>
</dbReference>
<dbReference type="SUPFAM" id="SSF109854">
    <property type="entry name" value="DinB/YfiT-like putative metalloenzymes"/>
    <property type="match status" value="1"/>
</dbReference>
<sequence>MPVSMYQASIPLFRQLLQALSDVLDKGAAFAAAKGIDPLVLTGARLAPDMFPLSRQVQIACDMARMAGSRLSGQVPENWPDEERSFEELKERIARTLAFLDSIPAGQIDGSEDREITVPTRTDALKFRGQRYLFGWVIPNLTFHCTTAYAILRHNGVEIGKRDFLGAF</sequence>
<proteinExistence type="predicted"/>
<reference evidence="1 2" key="1">
    <citation type="submission" date="2019-09" db="EMBL/GenBank/DDBJ databases">
        <title>Genome sequence of Rhodovastum atsumiense, a diverse member of the Acetobacteraceae family of non-sulfur purple photosynthetic bacteria.</title>
        <authorList>
            <person name="Meyer T."/>
            <person name="Kyndt J."/>
        </authorList>
    </citation>
    <scope>NUCLEOTIDE SEQUENCE [LARGE SCALE GENOMIC DNA]</scope>
    <source>
        <strain evidence="1 2">DSM 21279</strain>
    </source>
</reference>
<keyword evidence="2" id="KW-1185">Reference proteome</keyword>
<evidence type="ECO:0000313" key="2">
    <source>
        <dbReference type="Proteomes" id="UP000325255"/>
    </source>
</evidence>
<dbReference type="OrthoDB" id="338237at2"/>
<dbReference type="Pfam" id="PF09351">
    <property type="entry name" value="DUF1993"/>
    <property type="match status" value="1"/>
</dbReference>
<dbReference type="InterPro" id="IPR034660">
    <property type="entry name" value="DinB/YfiT-like"/>
</dbReference>
<evidence type="ECO:0000313" key="1">
    <source>
        <dbReference type="EMBL" id="KAA5610459.1"/>
    </source>
</evidence>
<dbReference type="AlphaFoldDB" id="A0A5M6IRB8"/>
<dbReference type="PANTHER" id="PTHR36922">
    <property type="entry name" value="BLL2446 PROTEIN"/>
    <property type="match status" value="1"/>
</dbReference>
<dbReference type="InterPro" id="IPR018531">
    <property type="entry name" value="DUF1993"/>
</dbReference>